<dbReference type="SUPFAM" id="SSF46689">
    <property type="entry name" value="Homeodomain-like"/>
    <property type="match status" value="1"/>
</dbReference>
<reference evidence="4" key="3">
    <citation type="submission" date="2015-02" db="UniProtKB">
        <authorList>
            <consortium name="EnsemblProtists"/>
        </authorList>
    </citation>
    <scope>IDENTIFICATION</scope>
    <source>
        <strain evidence="4">DAOM BR144</strain>
    </source>
</reference>
<evidence type="ECO:0000259" key="2">
    <source>
        <dbReference type="Pfam" id="PF04218"/>
    </source>
</evidence>
<feature type="compositionally biased region" description="Low complexity" evidence="1">
    <location>
        <begin position="32"/>
        <end position="47"/>
    </location>
</feature>
<dbReference type="EMBL" id="GL376617">
    <property type="status" value="NOT_ANNOTATED_CDS"/>
    <property type="molecule type" value="Genomic_DNA"/>
</dbReference>
<dbReference type="VEuPathDB" id="FungiDB:PYU1_G007782"/>
<sequence length="280" mass="30120">MSPKYLPGAAATVQTGNQRESGKATDAKPQGSADATAAASTSASSTALGKKRARYLRDTDRRDIIQRIENGEKQASLAREFGVTRAAICHIKKNRDEIITRYDLLVQSAKDLILLEEATASFSSTPLEVLMSSGDVFQGLEAPSESFCGVSVGDGGHSFLKLFHQMEPEAATGYIHLLESVETAQKQSRVIRTDLPPNIRGCNVLLFLATSNDGERVCKSIEAMRRLDVPETSICVVLLLCTADAIAAICTKFPHVKIITSAIDADARSGLGDFVARYNA</sequence>
<dbReference type="Gene3D" id="1.10.10.60">
    <property type="entry name" value="Homeodomain-like"/>
    <property type="match status" value="1"/>
</dbReference>
<protein>
    <submittedName>
        <fullName evidence="4">Uncharacterized protein</fullName>
    </submittedName>
</protein>
<dbReference type="eggNOG" id="KOG4203">
    <property type="taxonomic scope" value="Eukaryota"/>
</dbReference>
<organism evidence="4 5">
    <name type="scientific">Globisporangium ultimum (strain ATCC 200006 / CBS 805.95 / DAOM BR144)</name>
    <name type="common">Pythium ultimum</name>
    <dbReference type="NCBI Taxonomy" id="431595"/>
    <lineage>
        <taxon>Eukaryota</taxon>
        <taxon>Sar</taxon>
        <taxon>Stramenopiles</taxon>
        <taxon>Oomycota</taxon>
        <taxon>Peronosporomycetes</taxon>
        <taxon>Pythiales</taxon>
        <taxon>Pythiaceae</taxon>
        <taxon>Globisporangium</taxon>
    </lineage>
</organism>
<dbReference type="AlphaFoldDB" id="K3WS54"/>
<evidence type="ECO:0000259" key="3">
    <source>
        <dbReference type="Pfam" id="PF14681"/>
    </source>
</evidence>
<reference evidence="5" key="2">
    <citation type="submission" date="2010-04" db="EMBL/GenBank/DDBJ databases">
        <authorList>
            <person name="Buell R."/>
            <person name="Hamilton J."/>
            <person name="Hostetler J."/>
        </authorList>
    </citation>
    <scope>NUCLEOTIDE SEQUENCE [LARGE SCALE GENOMIC DNA]</scope>
    <source>
        <strain evidence="5">DAOM:BR144</strain>
    </source>
</reference>
<feature type="domain" description="HTH psq-type" evidence="2">
    <location>
        <begin position="63"/>
        <end position="98"/>
    </location>
</feature>
<evidence type="ECO:0000313" key="4">
    <source>
        <dbReference type="EnsemblProtists" id="PYU1_T007798"/>
    </source>
</evidence>
<dbReference type="Proteomes" id="UP000019132">
    <property type="component" value="Unassembled WGS sequence"/>
</dbReference>
<dbReference type="InParanoid" id="K3WS54"/>
<feature type="region of interest" description="Disordered" evidence="1">
    <location>
        <begin position="1"/>
        <end position="52"/>
    </location>
</feature>
<dbReference type="OMA" id="VISAHAI"/>
<accession>K3WS54</accession>
<dbReference type="InterPro" id="IPR009057">
    <property type="entry name" value="Homeodomain-like_sf"/>
</dbReference>
<reference evidence="5" key="1">
    <citation type="journal article" date="2010" name="Genome Biol.">
        <title>Genome sequence of the necrotrophic plant pathogen Pythium ultimum reveals original pathogenicity mechanisms and effector repertoire.</title>
        <authorList>
            <person name="Levesque C.A."/>
            <person name="Brouwer H."/>
            <person name="Cano L."/>
            <person name="Hamilton J.P."/>
            <person name="Holt C."/>
            <person name="Huitema E."/>
            <person name="Raffaele S."/>
            <person name="Robideau G.P."/>
            <person name="Thines M."/>
            <person name="Win J."/>
            <person name="Zerillo M.M."/>
            <person name="Beakes G.W."/>
            <person name="Boore J.L."/>
            <person name="Busam D."/>
            <person name="Dumas B."/>
            <person name="Ferriera S."/>
            <person name="Fuerstenberg S.I."/>
            <person name="Gachon C.M."/>
            <person name="Gaulin E."/>
            <person name="Govers F."/>
            <person name="Grenville-Briggs L."/>
            <person name="Horner N."/>
            <person name="Hostetler J."/>
            <person name="Jiang R.H."/>
            <person name="Johnson J."/>
            <person name="Krajaejun T."/>
            <person name="Lin H."/>
            <person name="Meijer H.J."/>
            <person name="Moore B."/>
            <person name="Morris P."/>
            <person name="Phuntmart V."/>
            <person name="Puiu D."/>
            <person name="Shetty J."/>
            <person name="Stajich J.E."/>
            <person name="Tripathy S."/>
            <person name="Wawra S."/>
            <person name="van West P."/>
            <person name="Whitty B.R."/>
            <person name="Coutinho P.M."/>
            <person name="Henrissat B."/>
            <person name="Martin F."/>
            <person name="Thomas P.D."/>
            <person name="Tyler B.M."/>
            <person name="De Vries R.P."/>
            <person name="Kamoun S."/>
            <person name="Yandell M."/>
            <person name="Tisserat N."/>
            <person name="Buell C.R."/>
        </authorList>
    </citation>
    <scope>NUCLEOTIDE SEQUENCE</scope>
    <source>
        <strain evidence="5">DAOM:BR144</strain>
    </source>
</reference>
<dbReference type="STRING" id="431595.K3WS54"/>
<dbReference type="Gene3D" id="3.40.50.2020">
    <property type="match status" value="1"/>
</dbReference>
<dbReference type="Pfam" id="PF04218">
    <property type="entry name" value="CENP-B_N"/>
    <property type="match status" value="1"/>
</dbReference>
<feature type="domain" description="Phosphoribosyltransferase" evidence="3">
    <location>
        <begin position="112"/>
        <end position="266"/>
    </location>
</feature>
<dbReference type="HOGENOM" id="CLU_995642_0_0_1"/>
<dbReference type="SUPFAM" id="SSF53271">
    <property type="entry name" value="PRTase-like"/>
    <property type="match status" value="1"/>
</dbReference>
<dbReference type="Pfam" id="PF14681">
    <property type="entry name" value="UPRTase"/>
    <property type="match status" value="1"/>
</dbReference>
<evidence type="ECO:0000256" key="1">
    <source>
        <dbReference type="SAM" id="MobiDB-lite"/>
    </source>
</evidence>
<proteinExistence type="predicted"/>
<dbReference type="GO" id="GO:0003677">
    <property type="term" value="F:DNA binding"/>
    <property type="evidence" value="ECO:0007669"/>
    <property type="project" value="InterPro"/>
</dbReference>
<evidence type="ECO:0000313" key="5">
    <source>
        <dbReference type="Proteomes" id="UP000019132"/>
    </source>
</evidence>
<keyword evidence="5" id="KW-1185">Reference proteome</keyword>
<dbReference type="FunFam" id="1.10.10.60:FF:000753">
    <property type="match status" value="1"/>
</dbReference>
<dbReference type="InterPro" id="IPR029057">
    <property type="entry name" value="PRTase-like"/>
</dbReference>
<dbReference type="InterPro" id="IPR007889">
    <property type="entry name" value="HTH_Psq"/>
</dbReference>
<name>K3WS54_GLOUD</name>
<dbReference type="EnsemblProtists" id="PYU1_T007798">
    <property type="protein sequence ID" value="PYU1_T007798"/>
    <property type="gene ID" value="PYU1_G007782"/>
</dbReference>
<dbReference type="InterPro" id="IPR000836">
    <property type="entry name" value="PRTase_dom"/>
</dbReference>